<dbReference type="EMBL" id="CP051217">
    <property type="protein sequence ID" value="QJB68772.1"/>
    <property type="molecule type" value="Genomic_DNA"/>
</dbReference>
<gene>
    <name evidence="1" type="ORF">HF685_05335</name>
</gene>
<evidence type="ECO:0000313" key="2">
    <source>
        <dbReference type="Proteomes" id="UP000501600"/>
    </source>
</evidence>
<dbReference type="Proteomes" id="UP000501600">
    <property type="component" value="Chromosome"/>
</dbReference>
<proteinExistence type="predicted"/>
<name>A0A6H2DJC1_9SPHN</name>
<sequence>MIEFMLSDTAAYMQGSIIYVDGGTDAQLRPDAF</sequence>
<keyword evidence="2" id="KW-1185">Reference proteome</keyword>
<protein>
    <recommendedName>
        <fullName evidence="3">Enoyl-ACP reductase-like protein</fullName>
    </recommendedName>
</protein>
<evidence type="ECO:0000313" key="1">
    <source>
        <dbReference type="EMBL" id="QJB68772.1"/>
    </source>
</evidence>
<accession>A0A6H2DJC1</accession>
<dbReference type="AlphaFoldDB" id="A0A6H2DJC1"/>
<evidence type="ECO:0008006" key="3">
    <source>
        <dbReference type="Google" id="ProtNLM"/>
    </source>
</evidence>
<reference evidence="1 2" key="1">
    <citation type="submission" date="2020-04" db="EMBL/GenBank/DDBJ databases">
        <title>Genome sequence for Sphingorhabdus sp. strain M1.</title>
        <authorList>
            <person name="Park S.-J."/>
        </authorList>
    </citation>
    <scope>NUCLEOTIDE SEQUENCE [LARGE SCALE GENOMIC DNA]</scope>
    <source>
        <strain evidence="1 2">JK6</strain>
    </source>
</reference>
<organism evidence="1 2">
    <name type="scientific">Parasphingorhabdus halotolerans</name>
    <dbReference type="NCBI Taxonomy" id="2725558"/>
    <lineage>
        <taxon>Bacteria</taxon>
        <taxon>Pseudomonadati</taxon>
        <taxon>Pseudomonadota</taxon>
        <taxon>Alphaproteobacteria</taxon>
        <taxon>Sphingomonadales</taxon>
        <taxon>Sphingomonadaceae</taxon>
        <taxon>Parasphingorhabdus</taxon>
    </lineage>
</organism>
<dbReference type="KEGG" id="phao:HF685_05335"/>